<gene>
    <name evidence="2" type="ORF">BD310DRAFT_923836</name>
</gene>
<evidence type="ECO:0000313" key="3">
    <source>
        <dbReference type="Proteomes" id="UP000292082"/>
    </source>
</evidence>
<dbReference type="Gene3D" id="3.80.10.10">
    <property type="entry name" value="Ribonuclease Inhibitor"/>
    <property type="match status" value="1"/>
</dbReference>
<dbReference type="EMBL" id="ML145108">
    <property type="protein sequence ID" value="TBU60072.1"/>
    <property type="molecule type" value="Genomic_DNA"/>
</dbReference>
<organism evidence="2 3">
    <name type="scientific">Dichomitus squalens</name>
    <dbReference type="NCBI Taxonomy" id="114155"/>
    <lineage>
        <taxon>Eukaryota</taxon>
        <taxon>Fungi</taxon>
        <taxon>Dikarya</taxon>
        <taxon>Basidiomycota</taxon>
        <taxon>Agaricomycotina</taxon>
        <taxon>Agaricomycetes</taxon>
        <taxon>Polyporales</taxon>
        <taxon>Polyporaceae</taxon>
        <taxon>Dichomitus</taxon>
    </lineage>
</organism>
<evidence type="ECO:0000313" key="2">
    <source>
        <dbReference type="EMBL" id="TBU60072.1"/>
    </source>
</evidence>
<accession>A0A4Q9PZ34</accession>
<proteinExistence type="predicted"/>
<protein>
    <submittedName>
        <fullName evidence="2">Uncharacterized protein</fullName>
    </submittedName>
</protein>
<keyword evidence="3" id="KW-1185">Reference proteome</keyword>
<evidence type="ECO:0000256" key="1">
    <source>
        <dbReference type="SAM" id="MobiDB-lite"/>
    </source>
</evidence>
<dbReference type="AlphaFoldDB" id="A0A4Q9PZ34"/>
<name>A0A4Q9PZ34_9APHY</name>
<feature type="compositionally biased region" description="Acidic residues" evidence="1">
    <location>
        <begin position="541"/>
        <end position="561"/>
    </location>
</feature>
<feature type="region of interest" description="Disordered" evidence="1">
    <location>
        <begin position="541"/>
        <end position="562"/>
    </location>
</feature>
<dbReference type="InterPro" id="IPR032675">
    <property type="entry name" value="LRR_dom_sf"/>
</dbReference>
<dbReference type="Proteomes" id="UP000292082">
    <property type="component" value="Unassembled WGS sequence"/>
</dbReference>
<sequence length="588" mass="66905">MTTATRRSLTDVPDILYNVFSHFDVHAVWYNDNRSAALYDSRRSLAMAARTCRAFTDPALKMLWSSLPDDQPLSDLLCTLGIATRERDLDYQSRHDEDKPQRYRLPPTDDVGGYPDFDATDAYERRWKRARGYDVNYSISTPGDPRTHAHWDRFVEYASRVRAVALFIFDGPKWSRLWDELQSAAGGITILPMLYTVTFCEIGPRRALTPGIFALLPPSVGKLRLPLPPSRLDSSVVRKYFPHIRHMDVQPECGVEDLRMLAGFPTLRWLSISLSFGIPSPNLALPALPVLGTLAMEGSWTDLTTLLNSAHLPSLHTLSVAGWEGEDNASKLAMDVKQCFHAISRYKSITNLSIYTTYTPQHQYGCVEDDIPEVHGTFDGDLLDTMRPLLSLRSLRYLATRLPDYLVGTESDLSLMADAWPDLVELHLIIWVYQGWSRAYIPRPERPYGGRLEGIAHFAGKCPRLRVLHLPAMEIAEESLGAVEFPSETHDLQTLVIEKVLFPYGRADLAGQISELVRRVFPRVASAFEQDQIRFGKEEFYFSEDDDPDPGEEEGKEEEQETWGFVRGASGRFDDCTKHMWLRWRVAW</sequence>
<reference evidence="2 3" key="1">
    <citation type="submission" date="2019-01" db="EMBL/GenBank/DDBJ databases">
        <title>Draft genome sequences of three monokaryotic isolates of the white-rot basidiomycete fungus Dichomitus squalens.</title>
        <authorList>
            <consortium name="DOE Joint Genome Institute"/>
            <person name="Lopez S.C."/>
            <person name="Andreopoulos B."/>
            <person name="Pangilinan J."/>
            <person name="Lipzen A."/>
            <person name="Riley R."/>
            <person name="Ahrendt S."/>
            <person name="Ng V."/>
            <person name="Barry K."/>
            <person name="Daum C."/>
            <person name="Grigoriev I.V."/>
            <person name="Hilden K.S."/>
            <person name="Makela M.R."/>
            <person name="de Vries R.P."/>
        </authorList>
    </citation>
    <scope>NUCLEOTIDE SEQUENCE [LARGE SCALE GENOMIC DNA]</scope>
    <source>
        <strain evidence="2 3">CBS 464.89</strain>
    </source>
</reference>